<reference evidence="17" key="1">
    <citation type="submission" date="2019-02" db="EMBL/GenBank/DDBJ databases">
        <authorList>
            <consortium name="Genoscope - CEA"/>
            <person name="William W."/>
        </authorList>
    </citation>
    <scope>NUCLEOTIDE SEQUENCE [LARGE SCALE GENOMIC DNA]</scope>
    <source>
        <strain evidence="17">YSy11</strain>
    </source>
</reference>
<dbReference type="InterPro" id="IPR001162">
    <property type="entry name" value="UvrC_RNase_H_dom"/>
</dbReference>
<dbReference type="Pfam" id="PF02151">
    <property type="entry name" value="UVR"/>
    <property type="match status" value="1"/>
</dbReference>
<dbReference type="HAMAP" id="MF_00203">
    <property type="entry name" value="UvrC"/>
    <property type="match status" value="1"/>
</dbReference>
<proteinExistence type="inferred from homology"/>
<dbReference type="FunFam" id="3.30.420.340:FF:000001">
    <property type="entry name" value="UvrABC system protein C"/>
    <property type="match status" value="1"/>
</dbReference>
<dbReference type="PROSITE" id="PS50151">
    <property type="entry name" value="UVR"/>
    <property type="match status" value="1"/>
</dbReference>
<dbReference type="Pfam" id="PF22920">
    <property type="entry name" value="UvrC_RNaseH"/>
    <property type="match status" value="1"/>
</dbReference>
<evidence type="ECO:0000256" key="11">
    <source>
        <dbReference type="ARBA" id="ARBA00067419"/>
    </source>
</evidence>
<feature type="domain" description="UvrC family homology region profile" evidence="16">
    <location>
        <begin position="253"/>
        <end position="479"/>
    </location>
</feature>
<evidence type="ECO:0000259" key="16">
    <source>
        <dbReference type="PROSITE" id="PS50165"/>
    </source>
</evidence>
<dbReference type="SUPFAM" id="SSF47781">
    <property type="entry name" value="RuvA domain 2-like"/>
    <property type="match status" value="1"/>
</dbReference>
<dbReference type="SMART" id="SM00278">
    <property type="entry name" value="HhH1"/>
    <property type="match status" value="2"/>
</dbReference>
<dbReference type="Pfam" id="PF08459">
    <property type="entry name" value="UvrC_RNaseH_dom"/>
    <property type="match status" value="1"/>
</dbReference>
<protein>
    <recommendedName>
        <fullName evidence="11 13">UvrABC system protein C</fullName>
        <shortName evidence="13">Protein UvrC</shortName>
    </recommendedName>
    <alternativeName>
        <fullName evidence="12 13">Excinuclease ABC subunit C</fullName>
    </alternativeName>
</protein>
<evidence type="ECO:0000256" key="8">
    <source>
        <dbReference type="ARBA" id="ARBA00059452"/>
    </source>
</evidence>
<organism evidence="17">
    <name type="scientific">Pseudomonas marincola</name>
    <dbReference type="NCBI Taxonomy" id="437900"/>
    <lineage>
        <taxon>Bacteria</taxon>
        <taxon>Pseudomonadati</taxon>
        <taxon>Pseudomonadota</taxon>
        <taxon>Gammaproteobacteria</taxon>
        <taxon>Pseudomonadales</taxon>
        <taxon>Pseudomonadaceae</taxon>
        <taxon>Pseudomonas</taxon>
    </lineage>
</organism>
<dbReference type="GO" id="GO:0009381">
    <property type="term" value="F:excinuclease ABC activity"/>
    <property type="evidence" value="ECO:0007669"/>
    <property type="project" value="UniProtKB-UniRule"/>
</dbReference>
<gene>
    <name evidence="13 17" type="primary">uvrC</name>
    <name evidence="17" type="ORF">PMYSY11_3944</name>
</gene>
<dbReference type="CDD" id="cd10434">
    <property type="entry name" value="GIY-YIG_UvrC_Cho"/>
    <property type="match status" value="1"/>
</dbReference>
<dbReference type="InterPro" id="IPR047296">
    <property type="entry name" value="GIY-YIG_UvrC_Cho"/>
</dbReference>
<evidence type="ECO:0000256" key="2">
    <source>
        <dbReference type="ARBA" id="ARBA00022490"/>
    </source>
</evidence>
<dbReference type="Gene3D" id="1.10.150.20">
    <property type="entry name" value="5' to 3' exonuclease, C-terminal subdomain"/>
    <property type="match status" value="1"/>
</dbReference>
<keyword evidence="17" id="KW-0255">Endonuclease</keyword>
<dbReference type="FunFam" id="1.10.150.20:FF:000005">
    <property type="entry name" value="UvrABC system protein C"/>
    <property type="match status" value="1"/>
</dbReference>
<dbReference type="InterPro" id="IPR003583">
    <property type="entry name" value="Hlx-hairpin-Hlx_DNA-bd_motif"/>
</dbReference>
<sequence length="607" mass="67180">MTNVFDASAFLATCSGRPGVYRMFDVDAKLLYVGKAKNLKKRLASYFRTTGLAPKTAALVAKIAQVETTITANETEALLLEQTLIKQWRPPYNILLRDDKSYPYVFLSDGQFPRLSIHRGAKKLKGRYFGPYPSAGAIRESLSLLQKTFLVRQCEDSFYKNRTRPCLQYQIKRCKGPCVGLVEPEEYATDVRHSTMFLEGRSNALTDELGSAMQAASMKLEFERAAELRDQIALLRRVQDQQSMEGGNGDVDVVAAMVNPGGACVHLISVRGGRVLGSKNFFPQVAIEEEGADVLLAFLAQYYLGSVERDLPDELIVNAQHEDFATLIDAVSESRDRQLSISYRVRGTRARWQQLAVTNAEQALSARLADRQHVAARFEALAQALDMDELPQRLECFDISHSSGEATVASCVVFGPEGPLKSDYRRYNIEGVTAGDDYAAMHQALTRRFSKIKDGEGKLPDILLVDGGKGQLAMAREVLEELAVPDLILLGVAKGTTRKPGLETLYLNDAAHEFTLPGHSPALHLIQQIRDESHRFAITGHRARRGKTRRTSTLEGVAGVGPKRRRELLNHFGGLQELTRASSEEIAKAPGISKKLAELIYASLHSE</sequence>
<dbReference type="InterPro" id="IPR004791">
    <property type="entry name" value="UvrC"/>
</dbReference>
<name>A0A653E8Q7_9PSED</name>
<dbReference type="Gene3D" id="3.40.1440.10">
    <property type="entry name" value="GIY-YIG endonuclease"/>
    <property type="match status" value="1"/>
</dbReference>
<feature type="domain" description="UVR" evidence="14">
    <location>
        <begin position="203"/>
        <end position="238"/>
    </location>
</feature>
<dbReference type="InterPro" id="IPR010994">
    <property type="entry name" value="RuvA_2-like"/>
</dbReference>
<dbReference type="NCBIfam" id="TIGR00194">
    <property type="entry name" value="uvrC"/>
    <property type="match status" value="1"/>
</dbReference>
<keyword evidence="7 13" id="KW-0742">SOS response</keyword>
<dbReference type="EMBL" id="LR215729">
    <property type="protein sequence ID" value="VEV98988.1"/>
    <property type="molecule type" value="Genomic_DNA"/>
</dbReference>
<dbReference type="AlphaFoldDB" id="A0A653E8Q7"/>
<dbReference type="InterPro" id="IPR000305">
    <property type="entry name" value="GIY-YIG_endonuc"/>
</dbReference>
<evidence type="ECO:0000256" key="10">
    <source>
        <dbReference type="ARBA" id="ARBA00062841"/>
    </source>
</evidence>
<accession>A0A653E8Q7</accession>
<evidence type="ECO:0000313" key="17">
    <source>
        <dbReference type="EMBL" id="VEV98988.1"/>
    </source>
</evidence>
<evidence type="ECO:0000256" key="12">
    <source>
        <dbReference type="ARBA" id="ARBA00077138"/>
    </source>
</evidence>
<evidence type="ECO:0000256" key="7">
    <source>
        <dbReference type="ARBA" id="ARBA00023236"/>
    </source>
</evidence>
<dbReference type="Pfam" id="PF01541">
    <property type="entry name" value="GIY-YIG"/>
    <property type="match status" value="1"/>
</dbReference>
<keyword evidence="17" id="KW-0540">Nuclease</keyword>
<keyword evidence="4 13" id="KW-0228">DNA excision</keyword>
<dbReference type="InterPro" id="IPR001943">
    <property type="entry name" value="UVR_dom"/>
</dbReference>
<dbReference type="GO" id="GO:0006289">
    <property type="term" value="P:nucleotide-excision repair"/>
    <property type="evidence" value="ECO:0007669"/>
    <property type="project" value="UniProtKB-UniRule"/>
</dbReference>
<dbReference type="PANTHER" id="PTHR30562:SF1">
    <property type="entry name" value="UVRABC SYSTEM PROTEIN C"/>
    <property type="match status" value="1"/>
</dbReference>
<comment type="subcellular location">
    <subcellularLocation>
        <location evidence="1 13">Cytoplasm</location>
    </subcellularLocation>
</comment>
<dbReference type="FunFam" id="3.40.1440.10:FF:000001">
    <property type="entry name" value="UvrABC system protein C"/>
    <property type="match status" value="1"/>
</dbReference>
<dbReference type="Gene3D" id="3.30.420.340">
    <property type="entry name" value="UvrC, RNAse H endonuclease domain"/>
    <property type="match status" value="1"/>
</dbReference>
<evidence type="ECO:0000256" key="3">
    <source>
        <dbReference type="ARBA" id="ARBA00022763"/>
    </source>
</evidence>
<dbReference type="InterPro" id="IPR050066">
    <property type="entry name" value="UvrABC_protein_C"/>
</dbReference>
<dbReference type="PROSITE" id="PS50165">
    <property type="entry name" value="UVRC"/>
    <property type="match status" value="1"/>
</dbReference>
<evidence type="ECO:0000256" key="1">
    <source>
        <dbReference type="ARBA" id="ARBA00004496"/>
    </source>
</evidence>
<dbReference type="PANTHER" id="PTHR30562">
    <property type="entry name" value="UVRC/OXIDOREDUCTASE"/>
    <property type="match status" value="1"/>
</dbReference>
<feature type="domain" description="GIY-YIG" evidence="15">
    <location>
        <begin position="16"/>
        <end position="94"/>
    </location>
</feature>
<keyword evidence="5 13" id="KW-0267">Excision nuclease</keyword>
<evidence type="ECO:0000256" key="6">
    <source>
        <dbReference type="ARBA" id="ARBA00023204"/>
    </source>
</evidence>
<dbReference type="GO" id="GO:0003677">
    <property type="term" value="F:DNA binding"/>
    <property type="evidence" value="ECO:0007669"/>
    <property type="project" value="UniProtKB-UniRule"/>
</dbReference>
<dbReference type="PROSITE" id="PS50164">
    <property type="entry name" value="GIY_YIG"/>
    <property type="match status" value="1"/>
</dbReference>
<dbReference type="GO" id="GO:0009432">
    <property type="term" value="P:SOS response"/>
    <property type="evidence" value="ECO:0007669"/>
    <property type="project" value="UniProtKB-UniRule"/>
</dbReference>
<dbReference type="NCBIfam" id="NF001824">
    <property type="entry name" value="PRK00558.1-5"/>
    <property type="match status" value="1"/>
</dbReference>
<keyword evidence="3 13" id="KW-0227">DNA damage</keyword>
<dbReference type="SUPFAM" id="SSF82771">
    <property type="entry name" value="GIY-YIG endonuclease"/>
    <property type="match status" value="1"/>
</dbReference>
<dbReference type="GO" id="GO:0009380">
    <property type="term" value="C:excinuclease repair complex"/>
    <property type="evidence" value="ECO:0007669"/>
    <property type="project" value="InterPro"/>
</dbReference>
<dbReference type="Gene3D" id="4.10.860.10">
    <property type="entry name" value="UVR domain"/>
    <property type="match status" value="1"/>
</dbReference>
<dbReference type="SUPFAM" id="SSF46600">
    <property type="entry name" value="C-terminal UvrC-binding domain of UvrB"/>
    <property type="match status" value="1"/>
</dbReference>
<comment type="similarity">
    <text evidence="9 13">Belongs to the UvrC family.</text>
</comment>
<comment type="subunit">
    <text evidence="10 13">Interacts with UvrB in an incision complex.</text>
</comment>
<evidence type="ECO:0000256" key="9">
    <source>
        <dbReference type="ARBA" id="ARBA00061531"/>
    </source>
</evidence>
<dbReference type="SMART" id="SM00465">
    <property type="entry name" value="GIYc"/>
    <property type="match status" value="1"/>
</dbReference>
<keyword evidence="17" id="KW-0378">Hydrolase</keyword>
<dbReference type="GO" id="GO:0005737">
    <property type="term" value="C:cytoplasm"/>
    <property type="evidence" value="ECO:0007669"/>
    <property type="project" value="UniProtKB-SubCell"/>
</dbReference>
<evidence type="ECO:0000256" key="13">
    <source>
        <dbReference type="HAMAP-Rule" id="MF_00203"/>
    </source>
</evidence>
<evidence type="ECO:0000256" key="5">
    <source>
        <dbReference type="ARBA" id="ARBA00022881"/>
    </source>
</evidence>
<evidence type="ECO:0000256" key="4">
    <source>
        <dbReference type="ARBA" id="ARBA00022769"/>
    </source>
</evidence>
<dbReference type="InterPro" id="IPR036876">
    <property type="entry name" value="UVR_dom_sf"/>
</dbReference>
<comment type="function">
    <text evidence="8 13">The UvrABC repair system catalyzes the recognition and processing of DNA lesions. UvrC both incises the 5' and 3' sides of the lesion. The N-terminal half is responsible for the 3' incision and the C-terminal half is responsible for the 5' incision.</text>
</comment>
<keyword evidence="2 13" id="KW-0963">Cytoplasm</keyword>
<dbReference type="Pfam" id="PF14520">
    <property type="entry name" value="HHH_5"/>
    <property type="match status" value="1"/>
</dbReference>
<dbReference type="RefSeq" id="WP_150549249.1">
    <property type="nucleotide sequence ID" value="NZ_LR215729.2"/>
</dbReference>
<dbReference type="InterPro" id="IPR035901">
    <property type="entry name" value="GIY-YIG_endonuc_sf"/>
</dbReference>
<keyword evidence="6 13" id="KW-0234">DNA repair</keyword>
<evidence type="ECO:0000259" key="14">
    <source>
        <dbReference type="PROSITE" id="PS50151"/>
    </source>
</evidence>
<evidence type="ECO:0000259" key="15">
    <source>
        <dbReference type="PROSITE" id="PS50164"/>
    </source>
</evidence>
<dbReference type="InterPro" id="IPR038476">
    <property type="entry name" value="UvrC_RNase_H_dom_sf"/>
</dbReference>